<evidence type="ECO:0000256" key="1">
    <source>
        <dbReference type="SAM" id="MobiDB-lite"/>
    </source>
</evidence>
<dbReference type="RefSeq" id="WP_249289744.1">
    <property type="nucleotide sequence ID" value="NZ_JACRSQ010000011.1"/>
</dbReference>
<keyword evidence="2" id="KW-1133">Transmembrane helix</keyword>
<accession>A0A926I0Z6</accession>
<keyword evidence="2" id="KW-0472">Membrane</keyword>
<keyword evidence="2" id="KW-0812">Transmembrane</keyword>
<feature type="compositionally biased region" description="Basic and acidic residues" evidence="1">
    <location>
        <begin position="177"/>
        <end position="186"/>
    </location>
</feature>
<gene>
    <name evidence="3" type="ORF">H8730_09065</name>
</gene>
<reference evidence="3" key="1">
    <citation type="submission" date="2020-08" db="EMBL/GenBank/DDBJ databases">
        <title>Genome public.</title>
        <authorList>
            <person name="Liu C."/>
            <person name="Sun Q."/>
        </authorList>
    </citation>
    <scope>NUCLEOTIDE SEQUENCE</scope>
    <source>
        <strain evidence="3">NSJ-32</strain>
    </source>
</reference>
<feature type="compositionally biased region" description="Basic and acidic residues" evidence="1">
    <location>
        <begin position="231"/>
        <end position="253"/>
    </location>
</feature>
<evidence type="ECO:0000256" key="2">
    <source>
        <dbReference type="SAM" id="Phobius"/>
    </source>
</evidence>
<comment type="caution">
    <text evidence="3">The sequence shown here is derived from an EMBL/GenBank/DDBJ whole genome shotgun (WGS) entry which is preliminary data.</text>
</comment>
<sequence>MMETTDKLPNNVRQIGQISDTLKIYMEQQVSEFLEDHRRAEIGELQIFYLLGREYHLGEQRVLVVRGVLEEEMPVHQPIVITLDSLQMLEKKKELYFPKLKLLGWMLNQPGYGVYGPQRQASLHRQQFGQCPLFMLSDSLEQTEEFYLWNGTDFESVGGYLIYYDPNPAMANMTAKSKPEPVERPEAFWQPEETEIPPKEEDPLEPWLQQRERTPFREGYTARTRPVSGAEPRREYREYANNRRKPAPERNETPQKTAQDPSKSLSMLTSLSAVLLLICVVMGMLLFNSIGTLNGIQTRLEDMNAQISQISEKVVDEPLDVSTQPQS</sequence>
<evidence type="ECO:0000313" key="4">
    <source>
        <dbReference type="Proteomes" id="UP000657006"/>
    </source>
</evidence>
<evidence type="ECO:0000313" key="3">
    <source>
        <dbReference type="EMBL" id="MBC8543694.1"/>
    </source>
</evidence>
<organism evidence="3 4">
    <name type="scientific">Bianquea renquensis</name>
    <dbReference type="NCBI Taxonomy" id="2763661"/>
    <lineage>
        <taxon>Bacteria</taxon>
        <taxon>Bacillati</taxon>
        <taxon>Bacillota</taxon>
        <taxon>Clostridia</taxon>
        <taxon>Eubacteriales</taxon>
        <taxon>Bianqueaceae</taxon>
        <taxon>Bianquea</taxon>
    </lineage>
</organism>
<feature type="transmembrane region" description="Helical" evidence="2">
    <location>
        <begin position="265"/>
        <end position="287"/>
    </location>
</feature>
<dbReference type="Proteomes" id="UP000657006">
    <property type="component" value="Unassembled WGS sequence"/>
</dbReference>
<name>A0A926I0Z6_9FIRM</name>
<keyword evidence="4" id="KW-1185">Reference proteome</keyword>
<feature type="region of interest" description="Disordered" evidence="1">
    <location>
        <begin position="174"/>
        <end position="264"/>
    </location>
</feature>
<protein>
    <submittedName>
        <fullName evidence="3">Uncharacterized protein</fullName>
    </submittedName>
</protein>
<dbReference type="EMBL" id="JACRSQ010000011">
    <property type="protein sequence ID" value="MBC8543694.1"/>
    <property type="molecule type" value="Genomic_DNA"/>
</dbReference>
<feature type="compositionally biased region" description="Polar residues" evidence="1">
    <location>
        <begin position="254"/>
        <end position="264"/>
    </location>
</feature>
<proteinExistence type="predicted"/>
<dbReference type="AlphaFoldDB" id="A0A926I0Z6"/>